<sequence>MDDEDLEQEELDDAEDQEDVTAYNGPDRDEPEDVNELDELPKEGKKISKPSLDEEELPNIEAKQKDRDALELAMKEFLAKGGKIETLESSND</sequence>
<feature type="compositionally biased region" description="Acidic residues" evidence="1">
    <location>
        <begin position="1"/>
        <end position="19"/>
    </location>
</feature>
<proteinExistence type="predicted"/>
<dbReference type="Proteomes" id="UP000273143">
    <property type="component" value="Chromosome"/>
</dbReference>
<dbReference type="AlphaFoldDB" id="A0A3Q9JMU6"/>
<name>A0A3Q9JMU6_9GAMM</name>
<evidence type="ECO:0000313" key="2">
    <source>
        <dbReference type="EMBL" id="AZS52280.1"/>
    </source>
</evidence>
<accession>A0A3Q9JMU6</accession>
<feature type="compositionally biased region" description="Acidic residues" evidence="1">
    <location>
        <begin position="29"/>
        <end position="38"/>
    </location>
</feature>
<reference evidence="3" key="1">
    <citation type="submission" date="2018-06" db="EMBL/GenBank/DDBJ databases">
        <title>Complete genome of Pseudomonas insecticola strain QZS01.</title>
        <authorList>
            <person name="Wang J."/>
            <person name="Su Q."/>
        </authorList>
    </citation>
    <scope>NUCLEOTIDE SEQUENCE [LARGE SCALE GENOMIC DNA]</scope>
    <source>
        <strain evidence="3">QZS01</strain>
    </source>
</reference>
<protein>
    <submittedName>
        <fullName evidence="2">Uncharacterized protein</fullName>
    </submittedName>
</protein>
<keyword evidence="3" id="KW-1185">Reference proteome</keyword>
<gene>
    <name evidence="2" type="ORF">DM558_15335</name>
</gene>
<feature type="region of interest" description="Disordered" evidence="1">
    <location>
        <begin position="1"/>
        <end position="61"/>
    </location>
</feature>
<evidence type="ECO:0000313" key="3">
    <source>
        <dbReference type="Proteomes" id="UP000273143"/>
    </source>
</evidence>
<evidence type="ECO:0000256" key="1">
    <source>
        <dbReference type="SAM" id="MobiDB-lite"/>
    </source>
</evidence>
<organism evidence="2 3">
    <name type="scientific">Entomomonas moraniae</name>
    <dbReference type="NCBI Taxonomy" id="2213226"/>
    <lineage>
        <taxon>Bacteria</taxon>
        <taxon>Pseudomonadati</taxon>
        <taxon>Pseudomonadota</taxon>
        <taxon>Gammaproteobacteria</taxon>
        <taxon>Pseudomonadales</taxon>
        <taxon>Pseudomonadaceae</taxon>
        <taxon>Entomomonas</taxon>
    </lineage>
</organism>
<dbReference type="EMBL" id="CP029822">
    <property type="protein sequence ID" value="AZS52280.1"/>
    <property type="molecule type" value="Genomic_DNA"/>
</dbReference>
<dbReference type="KEGG" id="emo:DM558_15335"/>